<keyword evidence="3" id="KW-0227">DNA damage</keyword>
<dbReference type="GO" id="GO:0006334">
    <property type="term" value="P:nucleosome assembly"/>
    <property type="evidence" value="ECO:0007669"/>
    <property type="project" value="TreeGrafter"/>
</dbReference>
<evidence type="ECO:0000256" key="1">
    <source>
        <dbReference type="ARBA" id="ARBA00004123"/>
    </source>
</evidence>
<reference evidence="11" key="1">
    <citation type="submission" date="2020-08" db="EMBL/GenBank/DDBJ databases">
        <title>Multicomponent nature underlies the extraordinary mechanical properties of spider dragline silk.</title>
        <authorList>
            <person name="Kono N."/>
            <person name="Nakamura H."/>
            <person name="Mori M."/>
            <person name="Yoshida Y."/>
            <person name="Ohtoshi R."/>
            <person name="Malay A.D."/>
            <person name="Moran D.A.P."/>
            <person name="Tomita M."/>
            <person name="Numata K."/>
            <person name="Arakawa K."/>
        </authorList>
    </citation>
    <scope>NUCLEOTIDE SEQUENCE</scope>
</reference>
<evidence type="ECO:0000259" key="9">
    <source>
        <dbReference type="Pfam" id="PF12253"/>
    </source>
</evidence>
<evidence type="ECO:0000256" key="3">
    <source>
        <dbReference type="ARBA" id="ARBA00022763"/>
    </source>
</evidence>
<name>A0A8X7C6G6_9ARAC</name>
<keyword evidence="5" id="KW-0234">DNA repair</keyword>
<dbReference type="InterPro" id="IPR021644">
    <property type="entry name" value="CAF-1_p150_acidic"/>
</dbReference>
<evidence type="ECO:0000259" key="10">
    <source>
        <dbReference type="Pfam" id="PF15539"/>
    </source>
</evidence>
<gene>
    <name evidence="11" type="primary">CHAF1A</name>
    <name evidence="11" type="ORF">TNIN_361081</name>
</gene>
<evidence type="ECO:0000256" key="2">
    <source>
        <dbReference type="ARBA" id="ARBA00022705"/>
    </source>
</evidence>
<dbReference type="PANTHER" id="PTHR15272">
    <property type="entry name" value="CHROMATIN ASSEMBLY FACTOR 1 SUBUNIT A CAF-1 SUBUNIT A"/>
    <property type="match status" value="1"/>
</dbReference>
<dbReference type="GO" id="GO:0005634">
    <property type="term" value="C:nucleus"/>
    <property type="evidence" value="ECO:0007669"/>
    <property type="project" value="UniProtKB-SubCell"/>
</dbReference>
<dbReference type="OrthoDB" id="79480at2759"/>
<dbReference type="PANTHER" id="PTHR15272:SF0">
    <property type="entry name" value="CHROMATIN ASSEMBLY FACTOR 1 SUBUNIT A"/>
    <property type="match status" value="1"/>
</dbReference>
<accession>A0A8X7C6G6</accession>
<comment type="caution">
    <text evidence="11">The sequence shown here is derived from an EMBL/GenBank/DDBJ whole genome shotgun (WGS) entry which is preliminary data.</text>
</comment>
<dbReference type="GO" id="GO:0033186">
    <property type="term" value="C:CAF-1 complex"/>
    <property type="evidence" value="ECO:0007669"/>
    <property type="project" value="TreeGrafter"/>
</dbReference>
<feature type="compositionally biased region" description="Polar residues" evidence="7">
    <location>
        <begin position="186"/>
        <end position="195"/>
    </location>
</feature>
<dbReference type="Pfam" id="PF12253">
    <property type="entry name" value="CAF1A_dimeriz"/>
    <property type="match status" value="1"/>
</dbReference>
<dbReference type="Pfam" id="PF15539">
    <property type="entry name" value="CAF1-p150_C2"/>
    <property type="match status" value="1"/>
</dbReference>
<evidence type="ECO:0000313" key="12">
    <source>
        <dbReference type="Proteomes" id="UP000886998"/>
    </source>
</evidence>
<dbReference type="Pfam" id="PF11600">
    <property type="entry name" value="CAF1A_acidic"/>
    <property type="match status" value="1"/>
</dbReference>
<protein>
    <submittedName>
        <fullName evidence="11">Chromatin assembly factor 1 subunit A</fullName>
    </submittedName>
</protein>
<evidence type="ECO:0000256" key="5">
    <source>
        <dbReference type="ARBA" id="ARBA00023204"/>
    </source>
</evidence>
<feature type="domain" description="Chromatin assembly factor 1 subunit A dimerization" evidence="9">
    <location>
        <begin position="472"/>
        <end position="540"/>
    </location>
</feature>
<keyword evidence="12" id="KW-1185">Reference proteome</keyword>
<dbReference type="InterPro" id="IPR029105">
    <property type="entry name" value="CAF1-p150_C2"/>
</dbReference>
<comment type="subcellular location">
    <subcellularLocation>
        <location evidence="1">Nucleus</location>
    </subcellularLocation>
</comment>
<keyword evidence="6" id="KW-0539">Nucleus</keyword>
<dbReference type="GO" id="GO:0006281">
    <property type="term" value="P:DNA repair"/>
    <property type="evidence" value="ECO:0007669"/>
    <property type="project" value="UniProtKB-KW"/>
</dbReference>
<dbReference type="Proteomes" id="UP000886998">
    <property type="component" value="Unassembled WGS sequence"/>
</dbReference>
<evidence type="ECO:0000256" key="4">
    <source>
        <dbReference type="ARBA" id="ARBA00023186"/>
    </source>
</evidence>
<feature type="domain" description="Chromatin assembly factor 1 p150 subunit acidic region" evidence="8">
    <location>
        <begin position="322"/>
        <end position="396"/>
    </location>
</feature>
<feature type="domain" description="Chromatin assembly factor 1 subunit p150 C-terminal" evidence="10">
    <location>
        <begin position="651"/>
        <end position="805"/>
    </location>
</feature>
<dbReference type="InterPro" id="IPR022043">
    <property type="entry name" value="CAF1A_DD"/>
</dbReference>
<keyword evidence="4" id="KW-0143">Chaperone</keyword>
<organism evidence="11 12">
    <name type="scientific">Trichonephila inaurata madagascariensis</name>
    <dbReference type="NCBI Taxonomy" id="2747483"/>
    <lineage>
        <taxon>Eukaryota</taxon>
        <taxon>Metazoa</taxon>
        <taxon>Ecdysozoa</taxon>
        <taxon>Arthropoda</taxon>
        <taxon>Chelicerata</taxon>
        <taxon>Arachnida</taxon>
        <taxon>Araneae</taxon>
        <taxon>Araneomorphae</taxon>
        <taxon>Entelegynae</taxon>
        <taxon>Araneoidea</taxon>
        <taxon>Nephilidae</taxon>
        <taxon>Trichonephila</taxon>
        <taxon>Trichonephila inaurata</taxon>
    </lineage>
</organism>
<evidence type="ECO:0000256" key="6">
    <source>
        <dbReference type="ARBA" id="ARBA00023242"/>
    </source>
</evidence>
<dbReference type="GO" id="GO:0006260">
    <property type="term" value="P:DNA replication"/>
    <property type="evidence" value="ECO:0007669"/>
    <property type="project" value="UniProtKB-KW"/>
</dbReference>
<dbReference type="AlphaFoldDB" id="A0A8X7C6G6"/>
<feature type="compositionally biased region" description="Basic and acidic residues" evidence="7">
    <location>
        <begin position="91"/>
        <end position="103"/>
    </location>
</feature>
<feature type="compositionally biased region" description="Basic and acidic residues" evidence="7">
    <location>
        <begin position="223"/>
        <end position="308"/>
    </location>
</feature>
<feature type="region of interest" description="Disordered" evidence="7">
    <location>
        <begin position="79"/>
        <end position="309"/>
    </location>
</feature>
<evidence type="ECO:0000313" key="11">
    <source>
        <dbReference type="EMBL" id="GFY55262.1"/>
    </source>
</evidence>
<sequence>MSLTEDKAVPAPLKNMDIKSAFLVASSRKRKAVSPPLQKNLSKNLKLADDKEDVIIDITENADSATIGDCKENTDLNTAEAQSALRHKGKSSSEHSNKDKKLASEVISAESSCKEKNITTENTLSSENSCKVDKKLSFESTETLKNSSQESMSEDSESSNELNSSNLNNSINVSELSENVEDPSKNQHTPNSSVNCDKVTSENNPKGSADNNQNDKQKKKKKMTPEEAKLRAEDREQKRKERLLKKQELEALRKQKKDQKEMLKLQKEQEKREKEEERKEKEKLKQEKKEQEEKERLQKLKEKEESKKQRQLLLEMKLEEKKRKEEMRLKREEEIKKAEEEKRKAKLEKEQKEKEKNERAKAAFFKFFTKGVTTTPTAQVSGTEGVFKPFQVSDDMTLAPVVPAAAQERFNKEQLDHALQFQDCKKLYLQILKSGNYKDVRLRKRLRKQRMCDADVIVLDKKAAAELFLTAKLLQFCENVRPPYWGTWRKQSKKIGPRRPFGMDELFDYEVDSDDEWDEGGPGESLSGTENELESEDDYEVDNEFFVPHGYLSPEEEKEDDEANTEMVNDPEKQKAILKLKQQEFESERKKKTTELKPIILGCFFENGSALQDNGLHTFLLTYCAELISDTPILTNFTVKKSQSDSAVHSNTSSPSANNVSKKGKAVPEEAMPHLIRLLHGNVNGRDTLIKEFQAFWQHHCQNVSEEKPSEKLESVNIPTESITSNADVIPDVTAQDSRNISKRQLILSIKKISTYGKSPNPAVKKACWWVHDDVREKYGLLNVPIPNEWVSVSASANENESSPIVKNCTSIKEFLMP</sequence>
<evidence type="ECO:0000256" key="7">
    <source>
        <dbReference type="SAM" id="MobiDB-lite"/>
    </source>
</evidence>
<proteinExistence type="predicted"/>
<evidence type="ECO:0000259" key="8">
    <source>
        <dbReference type="Pfam" id="PF11600"/>
    </source>
</evidence>
<dbReference type="EMBL" id="BMAV01010276">
    <property type="protein sequence ID" value="GFY55262.1"/>
    <property type="molecule type" value="Genomic_DNA"/>
</dbReference>
<keyword evidence="2" id="KW-0235">DNA replication</keyword>
<feature type="compositionally biased region" description="Polar residues" evidence="7">
    <location>
        <begin position="119"/>
        <end position="129"/>
    </location>
</feature>
<feature type="region of interest" description="Disordered" evidence="7">
    <location>
        <begin position="513"/>
        <end position="538"/>
    </location>
</feature>
<feature type="compositionally biased region" description="Low complexity" evidence="7">
    <location>
        <begin position="159"/>
        <end position="177"/>
    </location>
</feature>